<dbReference type="EMBL" id="CAJVCH010201535">
    <property type="protein sequence ID" value="CAG7730858.1"/>
    <property type="molecule type" value="Genomic_DNA"/>
</dbReference>
<evidence type="ECO:0000313" key="2">
    <source>
        <dbReference type="EMBL" id="CAG7730858.1"/>
    </source>
</evidence>
<organism evidence="2 3">
    <name type="scientific">Allacma fusca</name>
    <dbReference type="NCBI Taxonomy" id="39272"/>
    <lineage>
        <taxon>Eukaryota</taxon>
        <taxon>Metazoa</taxon>
        <taxon>Ecdysozoa</taxon>
        <taxon>Arthropoda</taxon>
        <taxon>Hexapoda</taxon>
        <taxon>Collembola</taxon>
        <taxon>Symphypleona</taxon>
        <taxon>Sminthuridae</taxon>
        <taxon>Allacma</taxon>
    </lineage>
</organism>
<gene>
    <name evidence="2" type="ORF">AFUS01_LOCUS19474</name>
</gene>
<feature type="region of interest" description="Disordered" evidence="1">
    <location>
        <begin position="69"/>
        <end position="155"/>
    </location>
</feature>
<evidence type="ECO:0000256" key="1">
    <source>
        <dbReference type="SAM" id="MobiDB-lite"/>
    </source>
</evidence>
<feature type="compositionally biased region" description="Basic and acidic residues" evidence="1">
    <location>
        <begin position="101"/>
        <end position="120"/>
    </location>
</feature>
<evidence type="ECO:0000313" key="3">
    <source>
        <dbReference type="Proteomes" id="UP000708208"/>
    </source>
</evidence>
<feature type="compositionally biased region" description="Basic residues" evidence="1">
    <location>
        <begin position="133"/>
        <end position="155"/>
    </location>
</feature>
<feature type="compositionally biased region" description="Acidic residues" evidence="1">
    <location>
        <begin position="79"/>
        <end position="88"/>
    </location>
</feature>
<name>A0A8J2K723_9HEXA</name>
<accession>A0A8J2K723</accession>
<reference evidence="2" key="1">
    <citation type="submission" date="2021-06" db="EMBL/GenBank/DDBJ databases">
        <authorList>
            <person name="Hodson N. C."/>
            <person name="Mongue J. A."/>
            <person name="Jaron S. K."/>
        </authorList>
    </citation>
    <scope>NUCLEOTIDE SEQUENCE</scope>
</reference>
<dbReference type="Proteomes" id="UP000708208">
    <property type="component" value="Unassembled WGS sequence"/>
</dbReference>
<keyword evidence="3" id="KW-1185">Reference proteome</keyword>
<sequence>MPKYAWKPKVPAYFPQRYSPPKQPPFPPGLRFGKMDVVFEKEIDWWASDAPYPYVDPRDLTRNALQKAMESRSISNADAVEEPLEEQVADLSVGTDSVVAEESKSPDSEVSKPEKRSLEQKRRRNTESGRFTQHQRRNFQRYKRKNSKKCHKNQA</sequence>
<comment type="caution">
    <text evidence="2">The sequence shown here is derived from an EMBL/GenBank/DDBJ whole genome shotgun (WGS) entry which is preliminary data.</text>
</comment>
<dbReference type="AlphaFoldDB" id="A0A8J2K723"/>
<proteinExistence type="predicted"/>
<protein>
    <submittedName>
        <fullName evidence="2">Uncharacterized protein</fullName>
    </submittedName>
</protein>